<protein>
    <submittedName>
        <fullName evidence="2">Uncharacterized protein</fullName>
    </submittedName>
</protein>
<comment type="caution">
    <text evidence="2">The sequence shown here is derived from an EMBL/GenBank/DDBJ whole genome shotgun (WGS) entry which is preliminary data.</text>
</comment>
<feature type="region of interest" description="Disordered" evidence="1">
    <location>
        <begin position="1"/>
        <end position="31"/>
    </location>
</feature>
<sequence length="386" mass="43322">MQSDLQMALIKPQDSEKKSTSNSGPSPVPYQPSLRDVVAVKALVQRYTRFPLELVDAIMDEAAYWAHSRVAVSTVGGQHPDRFALRTPPLGFERFPIRGDYLARKKYTEQVPEPIPAEEAAAGGECSVDDIRGWLPAGQAPARDYPCRKIIFTIVSRDQGRTVDGRIPHRPYQGSYSWFDVGLERYGWQGEHAQQVVSGRASLATKSFQTSPLRALAPDSAVLYTIRPGIVARPPRPPPPPPLPGDWNYRAWWRLNRPGRKPQAKPPVPRWMFDFPPEPGDDRIQSNRVAWWNCTTHTVAWSWNDKKPAPVLALPQYAFFEEFCAALKKGRTACALDDVGRGSDTGDGSFVRNLRVGDVVTVWAKSRHNVWENVVRSIAVDVYWAV</sequence>
<name>A0ABP0DZ74_9PEZI</name>
<evidence type="ECO:0000256" key="1">
    <source>
        <dbReference type="SAM" id="MobiDB-lite"/>
    </source>
</evidence>
<organism evidence="2 3">
    <name type="scientific">Sporothrix epigloea</name>
    <dbReference type="NCBI Taxonomy" id="1892477"/>
    <lineage>
        <taxon>Eukaryota</taxon>
        <taxon>Fungi</taxon>
        <taxon>Dikarya</taxon>
        <taxon>Ascomycota</taxon>
        <taxon>Pezizomycotina</taxon>
        <taxon>Sordariomycetes</taxon>
        <taxon>Sordariomycetidae</taxon>
        <taxon>Ophiostomatales</taxon>
        <taxon>Ophiostomataceae</taxon>
        <taxon>Sporothrix</taxon>
    </lineage>
</organism>
<evidence type="ECO:0000313" key="2">
    <source>
        <dbReference type="EMBL" id="CAK7273472.1"/>
    </source>
</evidence>
<proteinExistence type="predicted"/>
<dbReference type="EMBL" id="CAWUOM010000134">
    <property type="protein sequence ID" value="CAK7273472.1"/>
    <property type="molecule type" value="Genomic_DNA"/>
</dbReference>
<evidence type="ECO:0000313" key="3">
    <source>
        <dbReference type="Proteomes" id="UP001642501"/>
    </source>
</evidence>
<reference evidence="2 3" key="1">
    <citation type="submission" date="2024-01" db="EMBL/GenBank/DDBJ databases">
        <authorList>
            <person name="Allen C."/>
            <person name="Tagirdzhanova G."/>
        </authorList>
    </citation>
    <scope>NUCLEOTIDE SEQUENCE [LARGE SCALE GENOMIC DNA]</scope>
    <source>
        <strain evidence="2 3">CBS 573.63</strain>
    </source>
</reference>
<accession>A0ABP0DZ74</accession>
<keyword evidence="3" id="KW-1185">Reference proteome</keyword>
<gene>
    <name evidence="2" type="ORF">SEPCBS57363_005670</name>
</gene>
<dbReference type="Proteomes" id="UP001642501">
    <property type="component" value="Unassembled WGS sequence"/>
</dbReference>